<dbReference type="Gene3D" id="2.120.10.30">
    <property type="entry name" value="TolB, C-terminal domain"/>
    <property type="match status" value="1"/>
</dbReference>
<organism evidence="1 2">
    <name type="scientific">Streptomyces axinellae</name>
    <dbReference type="NCBI Taxonomy" id="552788"/>
    <lineage>
        <taxon>Bacteria</taxon>
        <taxon>Bacillati</taxon>
        <taxon>Actinomycetota</taxon>
        <taxon>Actinomycetes</taxon>
        <taxon>Kitasatosporales</taxon>
        <taxon>Streptomycetaceae</taxon>
        <taxon>Streptomyces</taxon>
    </lineage>
</organism>
<protein>
    <submittedName>
        <fullName evidence="1">Uncharacterized protein</fullName>
    </submittedName>
</protein>
<accession>A0ABP6CH84</accession>
<reference evidence="2" key="1">
    <citation type="journal article" date="2019" name="Int. J. Syst. Evol. Microbiol.">
        <title>The Global Catalogue of Microorganisms (GCM) 10K type strain sequencing project: providing services to taxonomists for standard genome sequencing and annotation.</title>
        <authorList>
            <consortium name="The Broad Institute Genomics Platform"/>
            <consortium name="The Broad Institute Genome Sequencing Center for Infectious Disease"/>
            <person name="Wu L."/>
            <person name="Ma J."/>
        </authorList>
    </citation>
    <scope>NUCLEOTIDE SEQUENCE [LARGE SCALE GENOMIC DNA]</scope>
    <source>
        <strain evidence="2">JCM 16373</strain>
    </source>
</reference>
<dbReference type="EMBL" id="BAAARJ010000008">
    <property type="protein sequence ID" value="GAA2613768.1"/>
    <property type="molecule type" value="Genomic_DNA"/>
</dbReference>
<gene>
    <name evidence="1" type="ORF">GCM10009863_29380</name>
</gene>
<keyword evidence="2" id="KW-1185">Reference proteome</keyword>
<proteinExistence type="predicted"/>
<evidence type="ECO:0000313" key="2">
    <source>
        <dbReference type="Proteomes" id="UP001501447"/>
    </source>
</evidence>
<dbReference type="InterPro" id="IPR011042">
    <property type="entry name" value="6-blade_b-propeller_TolB-like"/>
</dbReference>
<dbReference type="Proteomes" id="UP001501447">
    <property type="component" value="Unassembled WGS sequence"/>
</dbReference>
<comment type="caution">
    <text evidence="1">The sequence shown here is derived from an EMBL/GenBank/DDBJ whole genome shotgun (WGS) entry which is preliminary data.</text>
</comment>
<name>A0ABP6CH84_9ACTN</name>
<evidence type="ECO:0000313" key="1">
    <source>
        <dbReference type="EMBL" id="GAA2613768.1"/>
    </source>
</evidence>
<sequence length="72" mass="7803">MVVDPENGTLYAGQEDVGIRRMPAGLTGRPELLDTVREYGVPGTYDEESEECLAPAPIPATAARTSRPTWRA</sequence>